<feature type="signal peptide" evidence="1">
    <location>
        <begin position="1"/>
        <end position="30"/>
    </location>
</feature>
<reference evidence="2 3" key="1">
    <citation type="submission" date="2014-03" db="EMBL/GenBank/DDBJ databases">
        <title>Genomics of Bifidobacteria.</title>
        <authorList>
            <person name="Ventura M."/>
            <person name="Milani C."/>
            <person name="Lugli G.A."/>
        </authorList>
    </citation>
    <scope>NUCLEOTIDE SEQUENCE [LARGE SCALE GENOMIC DNA]</scope>
    <source>
        <strain evidence="2 3">LMG 11586</strain>
    </source>
</reference>
<evidence type="ECO:0000313" key="3">
    <source>
        <dbReference type="Proteomes" id="UP000029046"/>
    </source>
</evidence>
<evidence type="ECO:0000256" key="1">
    <source>
        <dbReference type="SAM" id="SignalP"/>
    </source>
</evidence>
<evidence type="ECO:0008006" key="4">
    <source>
        <dbReference type="Google" id="ProtNLM"/>
    </source>
</evidence>
<keyword evidence="3" id="KW-1185">Reference proteome</keyword>
<dbReference type="EMBL" id="JGYX01000002">
    <property type="protein sequence ID" value="KFI61199.1"/>
    <property type="molecule type" value="Genomic_DNA"/>
</dbReference>
<gene>
    <name evidence="2" type="ORF">BIGA_0631</name>
</gene>
<evidence type="ECO:0000313" key="2">
    <source>
        <dbReference type="EMBL" id="KFI61199.1"/>
    </source>
</evidence>
<dbReference type="Proteomes" id="UP000029046">
    <property type="component" value="Unassembled WGS sequence"/>
</dbReference>
<comment type="caution">
    <text evidence="2">The sequence shown here is derived from an EMBL/GenBank/DDBJ whole genome shotgun (WGS) entry which is preliminary data.</text>
</comment>
<accession>A0A087AQZ9</accession>
<sequence>MTHLFRRIMGVTATAALALALPACTPPGKAVGDTQEQEPDVAFDGLDRGDVVIGFIGSDQPDFDRIVLQAFDVSGLRTSYLSTDGVDDAQGTAQQGVRDMAERQVAIIVVSRPAITDDTAGGWDDALGDARGAGIPVALLNPVGELPDDTLYAAALTVNDRAMDATPIDDAVMTVIDDLPHEKTMMVSTSVAD</sequence>
<dbReference type="RefSeq" id="WP_051917048.1">
    <property type="nucleotide sequence ID" value="NZ_JGYX01000002.1"/>
</dbReference>
<feature type="chain" id="PRO_5039362397" description="Sugar ABC transporter substrate-binding protein" evidence="1">
    <location>
        <begin position="31"/>
        <end position="193"/>
    </location>
</feature>
<protein>
    <recommendedName>
        <fullName evidence="4">Sugar ABC transporter substrate-binding protein</fullName>
    </recommendedName>
</protein>
<keyword evidence="1" id="KW-0732">Signal</keyword>
<proteinExistence type="predicted"/>
<dbReference type="OrthoDB" id="3239987at2"/>
<name>A0A087AQZ9_9BIFI</name>
<dbReference type="AlphaFoldDB" id="A0A087AQZ9"/>
<dbReference type="eggNOG" id="ENOG5031MP9">
    <property type="taxonomic scope" value="Bacteria"/>
</dbReference>
<organism evidence="2 3">
    <name type="scientific">Bifidobacterium pullorum subsp. gallinarum</name>
    <dbReference type="NCBI Taxonomy" id="78344"/>
    <lineage>
        <taxon>Bacteria</taxon>
        <taxon>Bacillati</taxon>
        <taxon>Actinomycetota</taxon>
        <taxon>Actinomycetes</taxon>
        <taxon>Bifidobacteriales</taxon>
        <taxon>Bifidobacteriaceae</taxon>
        <taxon>Bifidobacterium</taxon>
    </lineage>
</organism>
<dbReference type="Gene3D" id="3.40.50.2300">
    <property type="match status" value="1"/>
</dbReference>